<dbReference type="Pfam" id="PF01420">
    <property type="entry name" value="Methylase_S"/>
    <property type="match status" value="2"/>
</dbReference>
<dbReference type="InterPro" id="IPR000055">
    <property type="entry name" value="Restrct_endonuc_typeI_TRD"/>
</dbReference>
<organism evidence="6 7">
    <name type="scientific">Nitrospira tepida</name>
    <dbReference type="NCBI Taxonomy" id="2973512"/>
    <lineage>
        <taxon>Bacteria</taxon>
        <taxon>Pseudomonadati</taxon>
        <taxon>Nitrospirota</taxon>
        <taxon>Nitrospiria</taxon>
        <taxon>Nitrospirales</taxon>
        <taxon>Nitrospiraceae</taxon>
        <taxon>Nitrospira</taxon>
    </lineage>
</organism>
<dbReference type="EMBL" id="OX365700">
    <property type="protein sequence ID" value="CAI4030743.1"/>
    <property type="molecule type" value="Genomic_DNA"/>
</dbReference>
<dbReference type="CDD" id="cd17245">
    <property type="entry name" value="RMtype1_S_TteMORF1547P-TRD2-CR2_Aco12261I-TRD1-CR1_like"/>
    <property type="match status" value="1"/>
</dbReference>
<feature type="domain" description="Type I restriction modification DNA specificity" evidence="5">
    <location>
        <begin position="212"/>
        <end position="387"/>
    </location>
</feature>
<dbReference type="PANTHER" id="PTHR30408:SF12">
    <property type="entry name" value="TYPE I RESTRICTION ENZYME MJAVIII SPECIFICITY SUBUNIT"/>
    <property type="match status" value="1"/>
</dbReference>
<name>A0AA86TA94_9BACT</name>
<dbReference type="CDD" id="cd17282">
    <property type="entry name" value="RMtype1_S_Eco16444ORF1681_TRD1-CR1_like"/>
    <property type="match status" value="1"/>
</dbReference>
<evidence type="ECO:0000256" key="3">
    <source>
        <dbReference type="ARBA" id="ARBA00023125"/>
    </source>
</evidence>
<dbReference type="PANTHER" id="PTHR30408">
    <property type="entry name" value="TYPE-1 RESTRICTION ENZYME ECOKI SPECIFICITY PROTEIN"/>
    <property type="match status" value="1"/>
</dbReference>
<dbReference type="KEGG" id="nti:DNFV4_01173"/>
<sequence>MSEGWRETPLSELASITMGQSPQSSCINTGERGLPFLQGCAEFGKRVPAAKLHCSPPLRVAKSGSVLMSVRAPVGTTNFADMDYCIGRGLGAVSAKQDVADNIFLLHAIEQNVGFLHRRSQGSTFLAIGSKDLSALPVPSLALGMQRRIAEILSTVDEAIEQTEALIAKYQQIKAGLMHDLFTRGVTPDGRLRHTRVEAPHLYKESPLGWIPKEWEVVRLDMVSEVDRGKFTVRPRNDPRFYGGQYPFIQTGDVAFAGGRTLKSYAQSLNELGLSVSKLFPPGTIMVTIAANIADTCILGMPMCAPDSLVGVQPKTREDARFIELSIRRRKSWLESRAPQTAQRNINLEDLRPLIIPWPKGWERSRISEIYETQDSAIRACEEQLAKLQKEKQGLMHDLLSGRVRVDG</sequence>
<protein>
    <submittedName>
        <fullName evidence="6">Type I restriction-modification system, specificity subunit S</fullName>
    </submittedName>
</protein>
<evidence type="ECO:0000259" key="5">
    <source>
        <dbReference type="Pfam" id="PF01420"/>
    </source>
</evidence>
<evidence type="ECO:0000256" key="2">
    <source>
        <dbReference type="ARBA" id="ARBA00022747"/>
    </source>
</evidence>
<proteinExistence type="inferred from homology"/>
<evidence type="ECO:0000313" key="6">
    <source>
        <dbReference type="EMBL" id="CAI4030743.1"/>
    </source>
</evidence>
<keyword evidence="3" id="KW-0238">DNA-binding</keyword>
<feature type="domain" description="Type I restriction modification DNA specificity" evidence="5">
    <location>
        <begin position="62"/>
        <end position="166"/>
    </location>
</feature>
<comment type="similarity">
    <text evidence="1">Belongs to the type-I restriction system S methylase family.</text>
</comment>
<feature type="coiled-coil region" evidence="4">
    <location>
        <begin position="371"/>
        <end position="398"/>
    </location>
</feature>
<dbReference type="Proteomes" id="UP001179121">
    <property type="component" value="Chromosome"/>
</dbReference>
<dbReference type="AlphaFoldDB" id="A0AA86TA94"/>
<dbReference type="InterPro" id="IPR052021">
    <property type="entry name" value="Type-I_RS_S_subunit"/>
</dbReference>
<accession>A0AA86TA94</accession>
<dbReference type="SUPFAM" id="SSF116734">
    <property type="entry name" value="DNA methylase specificity domain"/>
    <property type="match status" value="2"/>
</dbReference>
<reference evidence="6" key="1">
    <citation type="submission" date="2022-10" db="EMBL/GenBank/DDBJ databases">
        <authorList>
            <person name="Koch H."/>
        </authorList>
    </citation>
    <scope>NUCLEOTIDE SEQUENCE</scope>
    <source>
        <strain evidence="6">DNF</strain>
    </source>
</reference>
<dbReference type="Gene3D" id="1.10.287.1120">
    <property type="entry name" value="Bipartite methylase S protein"/>
    <property type="match status" value="1"/>
</dbReference>
<gene>
    <name evidence="6" type="ORF">DNFV4_01173</name>
</gene>
<dbReference type="InterPro" id="IPR044946">
    <property type="entry name" value="Restrct_endonuc_typeI_TRD_sf"/>
</dbReference>
<dbReference type="GO" id="GO:0003677">
    <property type="term" value="F:DNA binding"/>
    <property type="evidence" value="ECO:0007669"/>
    <property type="project" value="UniProtKB-KW"/>
</dbReference>
<dbReference type="REBASE" id="735939">
    <property type="entry name" value="S.NspDNFORF1172P"/>
</dbReference>
<dbReference type="Gene3D" id="3.90.220.20">
    <property type="entry name" value="DNA methylase specificity domains"/>
    <property type="match status" value="2"/>
</dbReference>
<keyword evidence="2" id="KW-0680">Restriction system</keyword>
<evidence type="ECO:0000313" key="7">
    <source>
        <dbReference type="Proteomes" id="UP001179121"/>
    </source>
</evidence>
<dbReference type="GO" id="GO:0009307">
    <property type="term" value="P:DNA restriction-modification system"/>
    <property type="evidence" value="ECO:0007669"/>
    <property type="project" value="UniProtKB-KW"/>
</dbReference>
<evidence type="ECO:0000256" key="4">
    <source>
        <dbReference type="SAM" id="Coils"/>
    </source>
</evidence>
<keyword evidence="7" id="KW-1185">Reference proteome</keyword>
<evidence type="ECO:0000256" key="1">
    <source>
        <dbReference type="ARBA" id="ARBA00010923"/>
    </source>
</evidence>
<keyword evidence="4" id="KW-0175">Coiled coil</keyword>